<keyword evidence="1" id="KW-0723">Serine/threonine-protein kinase</keyword>
<dbReference type="Pfam" id="PF13581">
    <property type="entry name" value="HATPase_c_2"/>
    <property type="match status" value="1"/>
</dbReference>
<keyword evidence="1" id="KW-0418">Kinase</keyword>
<evidence type="ECO:0000313" key="4">
    <source>
        <dbReference type="Proteomes" id="UP000631535"/>
    </source>
</evidence>
<dbReference type="SUPFAM" id="SSF55874">
    <property type="entry name" value="ATPase domain of HSP90 chaperone/DNA topoisomerase II/histidine kinase"/>
    <property type="match status" value="1"/>
</dbReference>
<dbReference type="CDD" id="cd16936">
    <property type="entry name" value="HATPase_RsbW-like"/>
    <property type="match status" value="1"/>
</dbReference>
<dbReference type="PANTHER" id="PTHR35526:SF3">
    <property type="entry name" value="ANTI-SIGMA-F FACTOR RSBW"/>
    <property type="match status" value="1"/>
</dbReference>
<dbReference type="PANTHER" id="PTHR35526">
    <property type="entry name" value="ANTI-SIGMA-F FACTOR RSBW-RELATED"/>
    <property type="match status" value="1"/>
</dbReference>
<evidence type="ECO:0000259" key="2">
    <source>
        <dbReference type="Pfam" id="PF13581"/>
    </source>
</evidence>
<comment type="caution">
    <text evidence="3">The sequence shown here is derived from an EMBL/GenBank/DDBJ whole genome shotgun (WGS) entry which is preliminary data.</text>
</comment>
<keyword evidence="4" id="KW-1185">Reference proteome</keyword>
<organism evidence="3 4">
    <name type="scientific">Streptomyces daqingensis</name>
    <dbReference type="NCBI Taxonomy" id="1472640"/>
    <lineage>
        <taxon>Bacteria</taxon>
        <taxon>Bacillati</taxon>
        <taxon>Actinomycetota</taxon>
        <taxon>Actinomycetes</taxon>
        <taxon>Kitasatosporales</taxon>
        <taxon>Streptomycetaceae</taxon>
        <taxon>Streptomyces</taxon>
    </lineage>
</organism>
<sequence length="146" mass="16126">MSARPLRDAFRLPALDTSVAQARRRVLDRLHDWHVDEETCDDAQLLVSELFTNAVRHTASQKVSCELWLVGRRLCLEVTDQGGGPHPKEPRANKVVDADGESGRGLLLVSVLADDWGIRPGTLCSGPSRGHAVWAELTCSRCTTHY</sequence>
<dbReference type="InterPro" id="IPR050267">
    <property type="entry name" value="Anti-sigma-factor_SerPK"/>
</dbReference>
<gene>
    <name evidence="3" type="ORF">GCM10012287_00630</name>
</gene>
<dbReference type="RefSeq" id="WP_229711422.1">
    <property type="nucleotide sequence ID" value="NZ_BMMP01000001.1"/>
</dbReference>
<accession>A0ABQ2LPH6</accession>
<proteinExistence type="predicted"/>
<dbReference type="Proteomes" id="UP000631535">
    <property type="component" value="Unassembled WGS sequence"/>
</dbReference>
<name>A0ABQ2LPH6_9ACTN</name>
<evidence type="ECO:0000256" key="1">
    <source>
        <dbReference type="ARBA" id="ARBA00022527"/>
    </source>
</evidence>
<dbReference type="InterPro" id="IPR003594">
    <property type="entry name" value="HATPase_dom"/>
</dbReference>
<keyword evidence="1" id="KW-0808">Transferase</keyword>
<feature type="domain" description="Histidine kinase/HSP90-like ATPase" evidence="2">
    <location>
        <begin position="12"/>
        <end position="118"/>
    </location>
</feature>
<reference evidence="4" key="1">
    <citation type="journal article" date="2019" name="Int. J. Syst. Evol. Microbiol.">
        <title>The Global Catalogue of Microorganisms (GCM) 10K type strain sequencing project: providing services to taxonomists for standard genome sequencing and annotation.</title>
        <authorList>
            <consortium name="The Broad Institute Genomics Platform"/>
            <consortium name="The Broad Institute Genome Sequencing Center for Infectious Disease"/>
            <person name="Wu L."/>
            <person name="Ma J."/>
        </authorList>
    </citation>
    <scope>NUCLEOTIDE SEQUENCE [LARGE SCALE GENOMIC DNA]</scope>
    <source>
        <strain evidence="4">CGMCC 4.7178</strain>
    </source>
</reference>
<dbReference type="InterPro" id="IPR036890">
    <property type="entry name" value="HATPase_C_sf"/>
</dbReference>
<dbReference type="EMBL" id="BMMP01000001">
    <property type="protein sequence ID" value="GGO41581.1"/>
    <property type="molecule type" value="Genomic_DNA"/>
</dbReference>
<evidence type="ECO:0000313" key="3">
    <source>
        <dbReference type="EMBL" id="GGO41581.1"/>
    </source>
</evidence>
<protein>
    <recommendedName>
        <fullName evidence="2">Histidine kinase/HSP90-like ATPase domain-containing protein</fullName>
    </recommendedName>
</protein>
<dbReference type="Gene3D" id="3.30.565.10">
    <property type="entry name" value="Histidine kinase-like ATPase, C-terminal domain"/>
    <property type="match status" value="1"/>
</dbReference>